<evidence type="ECO:0000256" key="4">
    <source>
        <dbReference type="ARBA" id="ARBA00023315"/>
    </source>
</evidence>
<dbReference type="Gene3D" id="3.40.50.1820">
    <property type="entry name" value="alpha/beta hydrolase"/>
    <property type="match status" value="1"/>
</dbReference>
<comment type="caution">
    <text evidence="6">The sequence shown here is derived from an EMBL/GenBank/DDBJ whole genome shotgun (WGS) entry which is preliminary data.</text>
</comment>
<dbReference type="GO" id="GO:0016746">
    <property type="term" value="F:acyltransferase activity"/>
    <property type="evidence" value="ECO:0007669"/>
    <property type="project" value="UniProtKB-KW"/>
</dbReference>
<evidence type="ECO:0000256" key="3">
    <source>
        <dbReference type="ARBA" id="ARBA00022679"/>
    </source>
</evidence>
<dbReference type="AlphaFoldDB" id="A0A940YME0"/>
<dbReference type="SUPFAM" id="SSF53474">
    <property type="entry name" value="alpha/beta-Hydrolases"/>
    <property type="match status" value="1"/>
</dbReference>
<reference evidence="6" key="1">
    <citation type="submission" date="2021-04" db="EMBL/GenBank/DDBJ databases">
        <title>The genome sequence of Ideonella sp. 4Y11.</title>
        <authorList>
            <person name="Liu Y."/>
        </authorList>
    </citation>
    <scope>NUCLEOTIDE SEQUENCE</scope>
    <source>
        <strain evidence="6">4Y11</strain>
    </source>
</reference>
<comment type="subcellular location">
    <subcellularLocation>
        <location evidence="1">Cytoplasm</location>
    </subcellularLocation>
</comment>
<dbReference type="GO" id="GO:0042619">
    <property type="term" value="P:poly-hydroxybutyrate biosynthetic process"/>
    <property type="evidence" value="ECO:0007669"/>
    <property type="project" value="InterPro"/>
</dbReference>
<evidence type="ECO:0000256" key="1">
    <source>
        <dbReference type="ARBA" id="ARBA00004496"/>
    </source>
</evidence>
<dbReference type="RefSeq" id="WP_210801303.1">
    <property type="nucleotide sequence ID" value="NZ_JAGQDE010000004.1"/>
</dbReference>
<dbReference type="PANTHER" id="PTHR36837:SF5">
    <property type="entry name" value="POLY-3-HYDROXYBUTYRATE SYNTHASE"/>
    <property type="match status" value="1"/>
</dbReference>
<protein>
    <submittedName>
        <fullName evidence="6">Class I poly(R)-hydroxyalkanoic acid synthase</fullName>
    </submittedName>
</protein>
<feature type="domain" description="Poly-beta-hydroxybutyrate polymerase N-terminal" evidence="5">
    <location>
        <begin position="76"/>
        <end position="242"/>
    </location>
</feature>
<keyword evidence="3" id="KW-0808">Transferase</keyword>
<dbReference type="InterPro" id="IPR029058">
    <property type="entry name" value="AB_hydrolase_fold"/>
</dbReference>
<keyword evidence="2" id="KW-0963">Cytoplasm</keyword>
<gene>
    <name evidence="6" type="primary">phaC</name>
    <name evidence="6" type="ORF">KAK06_06460</name>
</gene>
<dbReference type="Proteomes" id="UP000678374">
    <property type="component" value="Unassembled WGS sequence"/>
</dbReference>
<evidence type="ECO:0000256" key="2">
    <source>
        <dbReference type="ARBA" id="ARBA00022490"/>
    </source>
</evidence>
<dbReference type="InterPro" id="IPR051321">
    <property type="entry name" value="PHA/PHB_synthase"/>
</dbReference>
<evidence type="ECO:0000313" key="7">
    <source>
        <dbReference type="Proteomes" id="UP000678374"/>
    </source>
</evidence>
<name>A0A940YME0_9BURK</name>
<dbReference type="InterPro" id="IPR010941">
    <property type="entry name" value="PhaC_N"/>
</dbReference>
<evidence type="ECO:0000313" key="6">
    <source>
        <dbReference type="EMBL" id="MBQ0958598.1"/>
    </source>
</evidence>
<evidence type="ECO:0000259" key="5">
    <source>
        <dbReference type="Pfam" id="PF07167"/>
    </source>
</evidence>
<dbReference type="EMBL" id="JAGQDE010000004">
    <property type="protein sequence ID" value="MBQ0958598.1"/>
    <property type="molecule type" value="Genomic_DNA"/>
</dbReference>
<dbReference type="Pfam" id="PF07167">
    <property type="entry name" value="PhaC_N"/>
    <property type="match status" value="1"/>
</dbReference>
<dbReference type="GO" id="GO:0005737">
    <property type="term" value="C:cytoplasm"/>
    <property type="evidence" value="ECO:0007669"/>
    <property type="project" value="UniProtKB-SubCell"/>
</dbReference>
<proteinExistence type="predicted"/>
<dbReference type="InterPro" id="IPR010963">
    <property type="entry name" value="PHA_synth_I"/>
</dbReference>
<dbReference type="PANTHER" id="PTHR36837">
    <property type="entry name" value="POLY(3-HYDROXYALKANOATE) POLYMERASE SUBUNIT PHAC"/>
    <property type="match status" value="1"/>
</dbReference>
<organism evidence="6 7">
    <name type="scientific">Ideonella aquatica</name>
    <dbReference type="NCBI Taxonomy" id="2824119"/>
    <lineage>
        <taxon>Bacteria</taxon>
        <taxon>Pseudomonadati</taxon>
        <taxon>Pseudomonadota</taxon>
        <taxon>Betaproteobacteria</taxon>
        <taxon>Burkholderiales</taxon>
        <taxon>Sphaerotilaceae</taxon>
        <taxon>Ideonella</taxon>
    </lineage>
</organism>
<dbReference type="NCBIfam" id="TIGR01838">
    <property type="entry name" value="PHA_synth_I"/>
    <property type="match status" value="1"/>
</dbReference>
<keyword evidence="4" id="KW-0012">Acyltransferase</keyword>
<accession>A0A940YME0</accession>
<keyword evidence="7" id="KW-1185">Reference proteome</keyword>
<sequence>MPAMPTLDAFGPQAQKTADAFGAAVGGLMKSMGALNLPSDAIAQLQADYLKEATLIWNGTLQSMQGGEAASCAPIKDRRFSAKDWSATPASAFSAQMYLLNARTLMQMAENVQGDAKTKGRIRFAVQQWVDAMSPSNFLALNPEAQRKALESRGESISKGVQQLVHDLQQGHVSQTDESLFEVGRNVATTEGAVVFENEFFQLIEYKPLTAKVFERPMLFVPPCINKYYILDLQPENSLIRYTVQQGHRVFVVSWRNPDESMASKTWDDYIEHGPITAIHTVQAITGAKTIDTLGFCVGGTILSTALAVLAARGEQPAESVTLLTTFVDFADTGILDLFVDEPMCQMREMTIGERAPQGPGLLKGQELATTFSFLRPNDLVWNYVVGNYLKGETPPPFDLLYWNSDSTNLPGPMYCWYLRNTYLENKLKVPGALSTCGEKVDLGAIKAPVYLYASREDHIVPWTGAYASTKVFKGKKRFMLGASGHIAGVINPPAAGKRSHWVNDKLPDTADAWLAGAKEVPGSWWTDWAQWLGSHAGKQITAPKSYGSAKFKAIEPAPGRYVKQKA</sequence>